<feature type="domain" description="MaoC-like" evidence="1">
    <location>
        <begin position="11"/>
        <end position="110"/>
    </location>
</feature>
<dbReference type="CDD" id="cd03451">
    <property type="entry name" value="FkbR2"/>
    <property type="match status" value="1"/>
</dbReference>
<keyword evidence="3" id="KW-1185">Reference proteome</keyword>
<evidence type="ECO:0000313" key="2">
    <source>
        <dbReference type="EMBL" id="KFG90946.1"/>
    </source>
</evidence>
<sequence>MPGLYFEDFVVGKTYRHMTSRSVTDYDNIWMACMTHNTQPLHINFDFSEKQGLHGKPLFNSVYTMLILIGQASQELTRGTLVETALVTDIEFPRSVFAGDTLYTETEVRSLEASPSGEGGGVVELAHKGLNQNGEVVATFTRKVRLRGRPAASTVDQSNNGEFQR</sequence>
<name>A0A086PC28_SPHHM</name>
<dbReference type="PATRIC" id="fig|1219045.3.peg.1346"/>
<dbReference type="PANTHER" id="PTHR43664">
    <property type="entry name" value="MONOAMINE OXIDASE-RELATED"/>
    <property type="match status" value="1"/>
</dbReference>
<organism evidence="2 3">
    <name type="scientific">Sphingobium herbicidovorans (strain ATCC 700291 / DSM 11019 / CCUG 56400 / KCTC 2939 / LMG 18315 / NBRC 16415 / MH)</name>
    <name type="common">Sphingomonas herbicidovorans</name>
    <dbReference type="NCBI Taxonomy" id="1219045"/>
    <lineage>
        <taxon>Bacteria</taxon>
        <taxon>Pseudomonadati</taxon>
        <taxon>Pseudomonadota</taxon>
        <taxon>Alphaproteobacteria</taxon>
        <taxon>Sphingomonadales</taxon>
        <taxon>Sphingomonadaceae</taxon>
        <taxon>Sphingobium</taxon>
    </lineage>
</organism>
<dbReference type="InterPro" id="IPR029069">
    <property type="entry name" value="HotDog_dom_sf"/>
</dbReference>
<dbReference type="InterPro" id="IPR002539">
    <property type="entry name" value="MaoC-like_dom"/>
</dbReference>
<evidence type="ECO:0000313" key="3">
    <source>
        <dbReference type="Proteomes" id="UP000024284"/>
    </source>
</evidence>
<dbReference type="RefSeq" id="WP_051908122.1">
    <property type="nucleotide sequence ID" value="NZ_BCZD01000023.1"/>
</dbReference>
<dbReference type="AlphaFoldDB" id="A0A086PC28"/>
<dbReference type="InterPro" id="IPR052342">
    <property type="entry name" value="MCH/BMMD"/>
</dbReference>
<dbReference type="EMBL" id="JFZA02000008">
    <property type="protein sequence ID" value="KFG90946.1"/>
    <property type="molecule type" value="Genomic_DNA"/>
</dbReference>
<dbReference type="STRING" id="76947.GCA_002080435_04035"/>
<dbReference type="Gene3D" id="3.10.129.10">
    <property type="entry name" value="Hotdog Thioesterase"/>
    <property type="match status" value="1"/>
</dbReference>
<dbReference type="PANTHER" id="PTHR43664:SF1">
    <property type="entry name" value="BETA-METHYLMALYL-COA DEHYDRATASE"/>
    <property type="match status" value="1"/>
</dbReference>
<dbReference type="OrthoDB" id="9797938at2"/>
<protein>
    <submittedName>
        <fullName evidence="2">Dehydratase, MaoC family protein</fullName>
    </submittedName>
</protein>
<dbReference type="Pfam" id="PF01575">
    <property type="entry name" value="MaoC_dehydratas"/>
    <property type="match status" value="1"/>
</dbReference>
<dbReference type="Proteomes" id="UP000024284">
    <property type="component" value="Unassembled WGS sequence"/>
</dbReference>
<dbReference type="eggNOG" id="COG2030">
    <property type="taxonomic scope" value="Bacteria"/>
</dbReference>
<evidence type="ECO:0000259" key="1">
    <source>
        <dbReference type="Pfam" id="PF01575"/>
    </source>
</evidence>
<reference evidence="2" key="1">
    <citation type="submission" date="2014-08" db="EMBL/GenBank/DDBJ databases">
        <title>Draft genome sequences of Sphingobium herbicidovorans.</title>
        <authorList>
            <person name="Gan H.M."/>
            <person name="Gan H.Y."/>
            <person name="Savka M.A."/>
        </authorList>
    </citation>
    <scope>NUCLEOTIDE SEQUENCE [LARGE SCALE GENOMIC DNA]</scope>
    <source>
        <strain evidence="2">NBRC 16415</strain>
    </source>
</reference>
<gene>
    <name evidence="2" type="ORF">BV98_001313</name>
</gene>
<proteinExistence type="predicted"/>
<accession>A0A086PC28</accession>
<dbReference type="SUPFAM" id="SSF54637">
    <property type="entry name" value="Thioesterase/thiol ester dehydrase-isomerase"/>
    <property type="match status" value="1"/>
</dbReference>
<comment type="caution">
    <text evidence="2">The sequence shown here is derived from an EMBL/GenBank/DDBJ whole genome shotgun (WGS) entry which is preliminary data.</text>
</comment>